<dbReference type="RefSeq" id="WP_188229678.1">
    <property type="nucleotide sequence ID" value="NZ_JACVXB010000002.1"/>
</dbReference>
<comment type="subcellular location">
    <subcellularLocation>
        <location evidence="1">Cell inner membrane</location>
        <topology evidence="1">Multi-pass membrane protein</topology>
    </subcellularLocation>
</comment>
<feature type="transmembrane region" description="Helical" evidence="6">
    <location>
        <begin position="82"/>
        <end position="101"/>
    </location>
</feature>
<sequence>MNTKNQTPVVEKKLLIPFILVTSLFALWGFANAVTDPMVQAFKKVLELSNSQAAWVQMAFYGGYFCMALPAAIFMRKYSYKVGILIGLALYATGALLFYPAAITEKFWFFCLGLYILTFGLAFLETAANPYALAMGPKETATQRLNLAQAFNPVGLIFGLLVAQQFVLKNLKSDDISDFSALDEASKILIKTSDLMVIRNPYVILGLVIIGVFVLFLVSKMPQSKDEGTTPNIGETFVVLFKNNKYVLGVLSQILYVGGQIMCWTYIYQYAEAIGVDSVTAGYYQMAAFILFTVGRAVGTYMLRFISSGKLLMSFALLAIMCVLGTIFIEGMIGLYCLVIISFFMSLMFPTIYGIALGDLTEEESKIGSAGLVMAIVGGALMPKLQGMIIDLGGSGVADTKIIGVSEVNFSFILPLLCFAFISWYGYHVYSKHE</sequence>
<dbReference type="InterPro" id="IPR036259">
    <property type="entry name" value="MFS_trans_sf"/>
</dbReference>
<evidence type="ECO:0000256" key="3">
    <source>
        <dbReference type="ARBA" id="ARBA00022692"/>
    </source>
</evidence>
<dbReference type="PANTHER" id="PTHR43702">
    <property type="entry name" value="L-FUCOSE-PROTON SYMPORTER"/>
    <property type="match status" value="1"/>
</dbReference>
<feature type="transmembrane region" description="Helical" evidence="6">
    <location>
        <begin position="107"/>
        <end position="124"/>
    </location>
</feature>
<evidence type="ECO:0000256" key="1">
    <source>
        <dbReference type="ARBA" id="ARBA00004429"/>
    </source>
</evidence>
<dbReference type="EMBL" id="JACVXB010000002">
    <property type="protein sequence ID" value="MBD0831893.1"/>
    <property type="molecule type" value="Genomic_DNA"/>
</dbReference>
<evidence type="ECO:0000313" key="8">
    <source>
        <dbReference type="Proteomes" id="UP000600588"/>
    </source>
</evidence>
<dbReference type="NCBIfam" id="TIGR00885">
    <property type="entry name" value="fucP"/>
    <property type="match status" value="1"/>
</dbReference>
<dbReference type="PANTHER" id="PTHR43702:SF11">
    <property type="entry name" value="L-FUCOSE-PROTON SYMPORTER"/>
    <property type="match status" value="1"/>
</dbReference>
<feature type="transmembrane region" description="Helical" evidence="6">
    <location>
        <begin position="145"/>
        <end position="167"/>
    </location>
</feature>
<keyword evidence="4 6" id="KW-1133">Transmembrane helix</keyword>
<keyword evidence="3 6" id="KW-0812">Transmembrane</keyword>
<feature type="transmembrane region" description="Helical" evidence="6">
    <location>
        <begin position="311"/>
        <end position="329"/>
    </location>
</feature>
<dbReference type="SUPFAM" id="SSF103473">
    <property type="entry name" value="MFS general substrate transporter"/>
    <property type="match status" value="1"/>
</dbReference>
<feature type="transmembrane region" description="Helical" evidence="6">
    <location>
        <begin position="201"/>
        <end position="218"/>
    </location>
</feature>
<dbReference type="GO" id="GO:0015535">
    <property type="term" value="F:fucose:proton symporter activity"/>
    <property type="evidence" value="ECO:0007669"/>
    <property type="project" value="InterPro"/>
</dbReference>
<reference evidence="7 8" key="1">
    <citation type="submission" date="2020-09" db="EMBL/GenBank/DDBJ databases">
        <title>TT11 complete genome.</title>
        <authorList>
            <person name="Wu Z."/>
        </authorList>
    </citation>
    <scope>NUCLEOTIDE SEQUENCE [LARGE SCALE GENOMIC DNA]</scope>
    <source>
        <strain evidence="7 8">TT11</strain>
    </source>
</reference>
<dbReference type="AlphaFoldDB" id="A0A8J6PZB6"/>
<dbReference type="GO" id="GO:0005886">
    <property type="term" value="C:plasma membrane"/>
    <property type="evidence" value="ECO:0007669"/>
    <property type="project" value="UniProtKB-SubCell"/>
</dbReference>
<accession>A0A8J6PZB6</accession>
<dbReference type="InterPro" id="IPR011701">
    <property type="entry name" value="MFS"/>
</dbReference>
<dbReference type="InterPro" id="IPR050375">
    <property type="entry name" value="MFS_TsgA-like"/>
</dbReference>
<dbReference type="Gene3D" id="1.20.1250.20">
    <property type="entry name" value="MFS general substrate transporter like domains"/>
    <property type="match status" value="2"/>
</dbReference>
<dbReference type="Pfam" id="PF07690">
    <property type="entry name" value="MFS_1"/>
    <property type="match status" value="1"/>
</dbReference>
<feature type="transmembrane region" description="Helical" evidence="6">
    <location>
        <begin position="335"/>
        <end position="358"/>
    </location>
</feature>
<dbReference type="InterPro" id="IPR005275">
    <property type="entry name" value="Lfuc_symporter_FucP"/>
</dbReference>
<name>A0A8J6PZB6_9FLAO</name>
<keyword evidence="2" id="KW-1003">Cell membrane</keyword>
<evidence type="ECO:0000313" key="7">
    <source>
        <dbReference type="EMBL" id="MBD0831893.1"/>
    </source>
</evidence>
<evidence type="ECO:0000256" key="4">
    <source>
        <dbReference type="ARBA" id="ARBA00022989"/>
    </source>
</evidence>
<gene>
    <name evidence="7" type="primary">fucP</name>
    <name evidence="7" type="ORF">ICJ83_07090</name>
</gene>
<feature type="transmembrane region" description="Helical" evidence="6">
    <location>
        <begin position="410"/>
        <end position="430"/>
    </location>
</feature>
<dbReference type="Proteomes" id="UP000600588">
    <property type="component" value="Unassembled WGS sequence"/>
</dbReference>
<dbReference type="CDD" id="cd17394">
    <property type="entry name" value="MFS_FucP_like"/>
    <property type="match status" value="1"/>
</dbReference>
<feature type="transmembrane region" description="Helical" evidence="6">
    <location>
        <begin position="370"/>
        <end position="390"/>
    </location>
</feature>
<proteinExistence type="predicted"/>
<organism evidence="7 8">
    <name type="scientific">Aestuariibaculum sediminum</name>
    <dbReference type="NCBI Taxonomy" id="2770637"/>
    <lineage>
        <taxon>Bacteria</taxon>
        <taxon>Pseudomonadati</taxon>
        <taxon>Bacteroidota</taxon>
        <taxon>Flavobacteriia</taxon>
        <taxon>Flavobacteriales</taxon>
        <taxon>Flavobacteriaceae</taxon>
    </lineage>
</organism>
<feature type="transmembrane region" description="Helical" evidence="6">
    <location>
        <begin position="281"/>
        <end position="299"/>
    </location>
</feature>
<protein>
    <submittedName>
        <fullName evidence="7">L-fucose:H+ symporter permease</fullName>
    </submittedName>
</protein>
<feature type="transmembrane region" description="Helical" evidence="6">
    <location>
        <begin position="54"/>
        <end position="75"/>
    </location>
</feature>
<evidence type="ECO:0000256" key="5">
    <source>
        <dbReference type="ARBA" id="ARBA00023136"/>
    </source>
</evidence>
<evidence type="ECO:0000256" key="6">
    <source>
        <dbReference type="SAM" id="Phobius"/>
    </source>
</evidence>
<feature type="transmembrane region" description="Helical" evidence="6">
    <location>
        <begin position="14"/>
        <end position="34"/>
    </location>
</feature>
<evidence type="ECO:0000256" key="2">
    <source>
        <dbReference type="ARBA" id="ARBA00022475"/>
    </source>
</evidence>
<keyword evidence="8" id="KW-1185">Reference proteome</keyword>
<feature type="transmembrane region" description="Helical" evidence="6">
    <location>
        <begin position="246"/>
        <end position="269"/>
    </location>
</feature>
<keyword evidence="5 6" id="KW-0472">Membrane</keyword>
<comment type="caution">
    <text evidence="7">The sequence shown here is derived from an EMBL/GenBank/DDBJ whole genome shotgun (WGS) entry which is preliminary data.</text>
</comment>